<reference evidence="2 5" key="2">
    <citation type="submission" date="2016-06" db="EMBL/GenBank/DDBJ databases">
        <authorList>
            <person name="Kjaerup R.B."/>
            <person name="Dalgaard T.S."/>
            <person name="Juul-Madsen H.R."/>
        </authorList>
    </citation>
    <scope>NUCLEOTIDE SEQUENCE [LARGE SCALE GENOMIC DNA]</scope>
    <source>
        <strain evidence="2 5">CECT 5115</strain>
    </source>
</reference>
<reference evidence="3 4" key="1">
    <citation type="submission" date="2016-06" db="EMBL/GenBank/DDBJ databases">
        <authorList>
            <person name="Rodrigo-Torres L."/>
            <person name="Arahal D.R."/>
        </authorList>
    </citation>
    <scope>NUCLEOTIDE SEQUENCE [LARGE SCALE GENOMIC DNA]</scope>
    <source>
        <strain evidence="3 4">CECT 5116</strain>
    </source>
</reference>
<organism evidence="2 5">
    <name type="scientific">Marinomonas gallaica</name>
    <dbReference type="NCBI Taxonomy" id="1806667"/>
    <lineage>
        <taxon>Bacteria</taxon>
        <taxon>Pseudomonadati</taxon>
        <taxon>Pseudomonadota</taxon>
        <taxon>Gammaproteobacteria</taxon>
        <taxon>Oceanospirillales</taxon>
        <taxon>Oceanospirillaceae</taxon>
        <taxon>Marinomonas</taxon>
    </lineage>
</organism>
<evidence type="ECO:0008006" key="6">
    <source>
        <dbReference type="Google" id="ProtNLM"/>
    </source>
</evidence>
<protein>
    <recommendedName>
        <fullName evidence="6">DUF4412 domain-containing protein</fullName>
    </recommendedName>
</protein>
<dbReference type="Proteomes" id="UP000092840">
    <property type="component" value="Unassembled WGS sequence"/>
</dbReference>
<sequence>MHYSKSLIALSGVTLFLTGCAGQVADNTPVVDTSVLNVNMHIGGVLLPEVTTKQTRYTVADKSVVKSEVEYDSWIVNKMLGGGNQALITRLDKNLIWDVNFDLENYQECPLTGCTSLSPFEKLEQLGEDDSEEAGVDYDPNGTDSCEVTVKKYDFTVTPKARQRDVNGFMADQYVARWDLVSEDEYGKQDSHVVTMDYWMANTASNQALKAAHAFDKKYYDTAIAPTPLAQLANENIAEIMTIFSAGKEKELKKLTSVGGEPISVKMEWYADINTCQEPAKAEQEQGAGFDANDPLGSLQGMATGFLSKQAEKGVKSWMGLKEGEPVLTYLREVKSAQMSGEHTSRFEVPDGFKLIDRK</sequence>
<feature type="chain" id="PRO_5008677090" description="DUF4412 domain-containing protein" evidence="1">
    <location>
        <begin position="22"/>
        <end position="359"/>
    </location>
</feature>
<evidence type="ECO:0000313" key="2">
    <source>
        <dbReference type="EMBL" id="SBT19093.1"/>
    </source>
</evidence>
<dbReference type="PROSITE" id="PS51257">
    <property type="entry name" value="PROKAR_LIPOPROTEIN"/>
    <property type="match status" value="1"/>
</dbReference>
<keyword evidence="4" id="KW-1185">Reference proteome</keyword>
<feature type="signal peptide" evidence="1">
    <location>
        <begin position="1"/>
        <end position="21"/>
    </location>
</feature>
<dbReference type="RefSeq" id="WP_067038351.1">
    <property type="nucleotide sequence ID" value="NZ_FLRA01000024.1"/>
</dbReference>
<proteinExistence type="predicted"/>
<dbReference type="OrthoDB" id="6107658at2"/>
<dbReference type="EMBL" id="FLRA01000024">
    <property type="protein sequence ID" value="SBT19093.1"/>
    <property type="molecule type" value="Genomic_DNA"/>
</dbReference>
<evidence type="ECO:0000256" key="1">
    <source>
        <dbReference type="SAM" id="SignalP"/>
    </source>
</evidence>
<accession>A0A1C3JV72</accession>
<evidence type="ECO:0000313" key="5">
    <source>
        <dbReference type="Proteomes" id="UP000092871"/>
    </source>
</evidence>
<dbReference type="EMBL" id="FLRB01000009">
    <property type="protein sequence ID" value="SBT20832.1"/>
    <property type="molecule type" value="Genomic_DNA"/>
</dbReference>
<name>A0A1C3JV72_9GAMM</name>
<dbReference type="Proteomes" id="UP000092871">
    <property type="component" value="Unassembled WGS sequence"/>
</dbReference>
<gene>
    <name evidence="2" type="ORF">MGA5115_03254</name>
    <name evidence="3" type="ORF">MGA5116_01419</name>
</gene>
<keyword evidence="1" id="KW-0732">Signal</keyword>
<evidence type="ECO:0000313" key="3">
    <source>
        <dbReference type="EMBL" id="SBT20832.1"/>
    </source>
</evidence>
<dbReference type="AlphaFoldDB" id="A0A1C3JV72"/>
<evidence type="ECO:0000313" key="4">
    <source>
        <dbReference type="Proteomes" id="UP000092840"/>
    </source>
</evidence>